<dbReference type="STRING" id="1179773.BN6_56480"/>
<keyword evidence="2" id="KW-1185">Reference proteome</keyword>
<dbReference type="PATRIC" id="fig|1179773.3.peg.5688"/>
<organism evidence="1 2">
    <name type="scientific">Saccharothrix espanaensis (strain ATCC 51144 / DSM 44229 / JCM 9112 / NBRC 15066 / NRRL 15764)</name>
    <dbReference type="NCBI Taxonomy" id="1179773"/>
    <lineage>
        <taxon>Bacteria</taxon>
        <taxon>Bacillati</taxon>
        <taxon>Actinomycetota</taxon>
        <taxon>Actinomycetes</taxon>
        <taxon>Pseudonocardiales</taxon>
        <taxon>Pseudonocardiaceae</taxon>
        <taxon>Saccharothrix</taxon>
    </lineage>
</organism>
<name>K0K5M9_SACES</name>
<evidence type="ECO:0000313" key="2">
    <source>
        <dbReference type="Proteomes" id="UP000006281"/>
    </source>
</evidence>
<dbReference type="EMBL" id="HE804045">
    <property type="protein sequence ID" value="CCH32907.1"/>
    <property type="molecule type" value="Genomic_DNA"/>
</dbReference>
<dbReference type="KEGG" id="sesp:BN6_56480"/>
<dbReference type="eggNOG" id="COG5640">
    <property type="taxonomic scope" value="Bacteria"/>
</dbReference>
<dbReference type="Proteomes" id="UP000006281">
    <property type="component" value="Chromosome"/>
</dbReference>
<dbReference type="HOGENOM" id="CLU_124976_0_0_11"/>
<reference evidence="1 2" key="1">
    <citation type="journal article" date="2012" name="BMC Genomics">
        <title>Complete genome sequence of Saccharothrix espanaensis DSM 44229T and comparison to the other completely sequenced Pseudonocardiaceae.</title>
        <authorList>
            <person name="Strobel T."/>
            <person name="Al-Dilaimi A."/>
            <person name="Blom J."/>
            <person name="Gessner A."/>
            <person name="Kalinowski J."/>
            <person name="Luzhetska M."/>
            <person name="Puhler A."/>
            <person name="Szczepanowski R."/>
            <person name="Bechthold A."/>
            <person name="Ruckert C."/>
        </authorList>
    </citation>
    <scope>NUCLEOTIDE SEQUENCE [LARGE SCALE GENOMIC DNA]</scope>
    <source>
        <strain evidence="2">ATCC 51144 / DSM 44229 / JCM 9112 / NBRC 15066 / NRRL 15764</strain>
    </source>
</reference>
<dbReference type="AlphaFoldDB" id="K0K5M9"/>
<proteinExistence type="predicted"/>
<protein>
    <recommendedName>
        <fullName evidence="3">Secreted protein</fullName>
    </recommendedName>
</protein>
<sequence>MIGGVLLVGVVGAVMATGGALAIAGAQTAADAQSSLVEDFSYPGADVVWEQRNIRVIRGDGRLVMTTCGSPGLIEVRRSNATLDKDVAWRGHYCFKATGPSGRLEVEIPDTFQFNGLAERRVDVVAKVDDKIENKSGVKDIWTGIGVADDQEGKGPAILLEIKVS</sequence>
<evidence type="ECO:0008006" key="3">
    <source>
        <dbReference type="Google" id="ProtNLM"/>
    </source>
</evidence>
<accession>K0K5M9</accession>
<gene>
    <name evidence="1" type="ordered locus">BN6_56480</name>
</gene>
<evidence type="ECO:0000313" key="1">
    <source>
        <dbReference type="EMBL" id="CCH32907.1"/>
    </source>
</evidence>